<dbReference type="Ensembl" id="ENSPKIT00000010737.1">
    <property type="protein sequence ID" value="ENSPKIP00000029934.1"/>
    <property type="gene ID" value="ENSPKIG00000010990.1"/>
</dbReference>
<keyword evidence="4" id="KW-1185">Reference proteome</keyword>
<dbReference type="GeneTree" id="ENSGT01120000272478"/>
<dbReference type="Proteomes" id="UP000261540">
    <property type="component" value="Unplaced"/>
</dbReference>
<evidence type="ECO:0000313" key="4">
    <source>
        <dbReference type="Proteomes" id="UP000261540"/>
    </source>
</evidence>
<evidence type="ECO:0000313" key="3">
    <source>
        <dbReference type="Ensembl" id="ENSPKIP00000029934.1"/>
    </source>
</evidence>
<dbReference type="Gene3D" id="2.60.40.640">
    <property type="match status" value="1"/>
</dbReference>
<dbReference type="SUPFAM" id="SSF81296">
    <property type="entry name" value="E set domains"/>
    <property type="match status" value="1"/>
</dbReference>
<dbReference type="STRING" id="1676925.ENSPKIP00000029934"/>
<sequence>MLSSIKSITVNYDAVNEGKTFSSGDMLSGRVLLVLSRETKIKGLRVKMKGKAKVHWREFKDKTCEHYKSKEKYFKLEQLVIGQEKDTKFCTNDLRQSLKKVIRWIFYFQNHSSVAVYHTWQQSHQTENELTPWPIFGQLT</sequence>
<dbReference type="InterPro" id="IPR011021">
    <property type="entry name" value="Arrestin-like_N"/>
</dbReference>
<dbReference type="InterPro" id="IPR014756">
    <property type="entry name" value="Ig_E-set"/>
</dbReference>
<proteinExistence type="inferred from homology"/>
<feature type="domain" description="Arrestin-like N-terminal" evidence="2">
    <location>
        <begin position="10"/>
        <end position="87"/>
    </location>
</feature>
<evidence type="ECO:0000256" key="1">
    <source>
        <dbReference type="ARBA" id="ARBA00005298"/>
    </source>
</evidence>
<protein>
    <recommendedName>
        <fullName evidence="2">Arrestin-like N-terminal domain-containing protein</fullName>
    </recommendedName>
</protein>
<dbReference type="AlphaFoldDB" id="A0A3B3SGN0"/>
<organism evidence="3 4">
    <name type="scientific">Paramormyrops kingsleyae</name>
    <dbReference type="NCBI Taxonomy" id="1676925"/>
    <lineage>
        <taxon>Eukaryota</taxon>
        <taxon>Metazoa</taxon>
        <taxon>Chordata</taxon>
        <taxon>Craniata</taxon>
        <taxon>Vertebrata</taxon>
        <taxon>Euteleostomi</taxon>
        <taxon>Actinopterygii</taxon>
        <taxon>Neopterygii</taxon>
        <taxon>Teleostei</taxon>
        <taxon>Osteoglossocephala</taxon>
        <taxon>Osteoglossomorpha</taxon>
        <taxon>Osteoglossiformes</taxon>
        <taxon>Mormyridae</taxon>
        <taxon>Paramormyrops</taxon>
    </lineage>
</organism>
<name>A0A3B3SGN0_9TELE</name>
<reference evidence="3" key="2">
    <citation type="submission" date="2025-09" db="UniProtKB">
        <authorList>
            <consortium name="Ensembl"/>
        </authorList>
    </citation>
    <scope>IDENTIFICATION</scope>
</reference>
<reference evidence="3" key="1">
    <citation type="submission" date="2025-08" db="UniProtKB">
        <authorList>
            <consortium name="Ensembl"/>
        </authorList>
    </citation>
    <scope>IDENTIFICATION</scope>
</reference>
<dbReference type="Pfam" id="PF00339">
    <property type="entry name" value="Arrestin_N"/>
    <property type="match status" value="1"/>
</dbReference>
<accession>A0A3B3SGN0</accession>
<evidence type="ECO:0000259" key="2">
    <source>
        <dbReference type="Pfam" id="PF00339"/>
    </source>
</evidence>
<dbReference type="InterPro" id="IPR014752">
    <property type="entry name" value="Arrestin-like_C"/>
</dbReference>
<comment type="similarity">
    <text evidence="1">Belongs to the arrestin family.</text>
</comment>
<dbReference type="GO" id="GO:0007399">
    <property type="term" value="P:nervous system development"/>
    <property type="evidence" value="ECO:0007669"/>
    <property type="project" value="UniProtKB-ARBA"/>
</dbReference>